<feature type="domain" description="Bbp19-like phage" evidence="1">
    <location>
        <begin position="30"/>
        <end position="91"/>
    </location>
</feature>
<organism evidence="2 3">
    <name type="scientific">Cedecea davisae</name>
    <dbReference type="NCBI Taxonomy" id="158484"/>
    <lineage>
        <taxon>Bacteria</taxon>
        <taxon>Pseudomonadati</taxon>
        <taxon>Pseudomonadota</taxon>
        <taxon>Gammaproteobacteria</taxon>
        <taxon>Enterobacterales</taxon>
        <taxon>Enterobacteriaceae</taxon>
        <taxon>Cedecea</taxon>
    </lineage>
</organism>
<protein>
    <recommendedName>
        <fullName evidence="1">Bbp19-like phage domain-containing protein</fullName>
    </recommendedName>
</protein>
<evidence type="ECO:0000313" key="3">
    <source>
        <dbReference type="Proteomes" id="UP000686327"/>
    </source>
</evidence>
<dbReference type="InterPro" id="IPR057447">
    <property type="entry name" value="Bbp19-like_phage"/>
</dbReference>
<dbReference type="Pfam" id="PF25181">
    <property type="entry name" value="Phage_Bbp19"/>
    <property type="match status" value="1"/>
</dbReference>
<reference evidence="3" key="1">
    <citation type="submission" date="2023-07" db="EMBL/GenBank/DDBJ databases">
        <title>Cedecea davisae an AmpC producer and its therapeutic implications.</title>
        <authorList>
            <person name="Notter J."/>
        </authorList>
    </citation>
    <scope>NUCLEOTIDE SEQUENCE [LARGE SCALE GENOMIC DNA]</scope>
    <source>
        <strain evidence="3">1</strain>
    </source>
</reference>
<evidence type="ECO:0000313" key="2">
    <source>
        <dbReference type="EMBL" id="MBU4681212.1"/>
    </source>
</evidence>
<sequence length="100" mass="11562">MTDFDEEKLRVEREIKSRDLSQREADDTNQVMSTEAGRRVVWSVLEQGRVFSAIPPMDALAMAFNEGQRNLALALFQRVMQHCPEQYLKMADEANKQEQS</sequence>
<evidence type="ECO:0000259" key="1">
    <source>
        <dbReference type="Pfam" id="PF25181"/>
    </source>
</evidence>
<comment type="caution">
    <text evidence="2">The sequence shown here is derived from an EMBL/GenBank/DDBJ whole genome shotgun (WGS) entry which is preliminary data.</text>
</comment>
<dbReference type="RefSeq" id="WP_216374747.1">
    <property type="nucleotide sequence ID" value="NZ_JAGRYT010000002.1"/>
</dbReference>
<dbReference type="EMBL" id="JAGRYU010000005">
    <property type="protein sequence ID" value="MBU4681212.1"/>
    <property type="molecule type" value="Genomic_DNA"/>
</dbReference>
<accession>A0ABS6DDG4</accession>
<proteinExistence type="predicted"/>
<name>A0ABS6DDG4_9ENTR</name>
<gene>
    <name evidence="2" type="ORF">KC222_04200</name>
</gene>
<keyword evidence="3" id="KW-1185">Reference proteome</keyword>
<dbReference type="Proteomes" id="UP000686327">
    <property type="component" value="Unassembled WGS sequence"/>
</dbReference>